<evidence type="ECO:0000256" key="1">
    <source>
        <dbReference type="SAM" id="MobiDB-lite"/>
    </source>
</evidence>
<reference evidence="2" key="1">
    <citation type="submission" date="2019-03" db="EMBL/GenBank/DDBJ databases">
        <title>WGS assembly of Setaria viridis.</title>
        <authorList>
            <person name="Huang P."/>
            <person name="Jenkins J."/>
            <person name="Grimwood J."/>
            <person name="Barry K."/>
            <person name="Healey A."/>
            <person name="Mamidi S."/>
            <person name="Sreedasyam A."/>
            <person name="Shu S."/>
            <person name="Feldman M."/>
            <person name="Wu J."/>
            <person name="Yu Y."/>
            <person name="Chen C."/>
            <person name="Johnson J."/>
            <person name="Rokhsar D."/>
            <person name="Baxter I."/>
            <person name="Schmutz J."/>
            <person name="Brutnell T."/>
            <person name="Kellogg E."/>
        </authorList>
    </citation>
    <scope>NUCLEOTIDE SEQUENCE [LARGE SCALE GENOMIC DNA]</scope>
</reference>
<dbReference type="Gramene" id="TKW21026">
    <property type="protein sequence ID" value="TKW21026"/>
    <property type="gene ID" value="SEVIR_4G189001v2"/>
</dbReference>
<organism evidence="2 3">
    <name type="scientific">Setaria viridis</name>
    <name type="common">Green bristlegrass</name>
    <name type="synonym">Setaria italica subsp. viridis</name>
    <dbReference type="NCBI Taxonomy" id="4556"/>
    <lineage>
        <taxon>Eukaryota</taxon>
        <taxon>Viridiplantae</taxon>
        <taxon>Streptophyta</taxon>
        <taxon>Embryophyta</taxon>
        <taxon>Tracheophyta</taxon>
        <taxon>Spermatophyta</taxon>
        <taxon>Magnoliopsida</taxon>
        <taxon>Liliopsida</taxon>
        <taxon>Poales</taxon>
        <taxon>Poaceae</taxon>
        <taxon>PACMAD clade</taxon>
        <taxon>Panicoideae</taxon>
        <taxon>Panicodae</taxon>
        <taxon>Paniceae</taxon>
        <taxon>Cenchrinae</taxon>
        <taxon>Setaria</taxon>
    </lineage>
</organism>
<gene>
    <name evidence="2" type="ORF">SEVIR_4G189001v2</name>
</gene>
<protein>
    <submittedName>
        <fullName evidence="2">Uncharacterized protein</fullName>
    </submittedName>
</protein>
<evidence type="ECO:0000313" key="3">
    <source>
        <dbReference type="Proteomes" id="UP000298652"/>
    </source>
</evidence>
<dbReference type="AlphaFoldDB" id="A0A4V6D876"/>
<evidence type="ECO:0000313" key="2">
    <source>
        <dbReference type="EMBL" id="TKW21026.1"/>
    </source>
</evidence>
<dbReference type="Proteomes" id="UP000298652">
    <property type="component" value="Chromosome 4"/>
</dbReference>
<dbReference type="EMBL" id="CM016555">
    <property type="protein sequence ID" value="TKW21026.1"/>
    <property type="molecule type" value="Genomic_DNA"/>
</dbReference>
<proteinExistence type="predicted"/>
<accession>A0A4V6D876</accession>
<name>A0A4V6D876_SETVI</name>
<sequence>MSGWPTPTGGQEPKWKRSALLGRGGWEPWGGPGGGGEPEVASSGSVMADGFSRVFVLHFVFFEWIVCMFSRQGTLNSLYVVLLELAYSS</sequence>
<keyword evidence="3" id="KW-1185">Reference proteome</keyword>
<feature type="region of interest" description="Disordered" evidence="1">
    <location>
        <begin position="21"/>
        <end position="42"/>
    </location>
</feature>
<feature type="compositionally biased region" description="Gly residues" evidence="1">
    <location>
        <begin position="22"/>
        <end position="37"/>
    </location>
</feature>